<dbReference type="InterPro" id="IPR017871">
    <property type="entry name" value="ABC_transporter-like_CS"/>
</dbReference>
<dbReference type="PANTHER" id="PTHR43166:SF4">
    <property type="entry name" value="PHOSPHONATES IMPORT ATP-BINDING PROTEIN PHNC"/>
    <property type="match status" value="1"/>
</dbReference>
<dbReference type="Proteomes" id="UP000019489">
    <property type="component" value="Unassembled WGS sequence"/>
</dbReference>
<feature type="compositionally biased region" description="Low complexity" evidence="7">
    <location>
        <begin position="280"/>
        <end position="290"/>
    </location>
</feature>
<dbReference type="OrthoDB" id="9802264at2"/>
<feature type="region of interest" description="Disordered" evidence="7">
    <location>
        <begin position="267"/>
        <end position="290"/>
    </location>
</feature>
<dbReference type="PANTHER" id="PTHR43166">
    <property type="entry name" value="AMINO ACID IMPORT ATP-BINDING PROTEIN"/>
    <property type="match status" value="1"/>
</dbReference>
<keyword evidence="4 9" id="KW-0067">ATP-binding</keyword>
<evidence type="ECO:0000256" key="6">
    <source>
        <dbReference type="ARBA" id="ARBA00047624"/>
    </source>
</evidence>
<sequence length="290" mass="31761">MTDTTAGELSRTRGDVPLVRALNVSKSFHGNEVLKGIDLDVHRGEVVCLLGPSGSGKTTFLRCINQLESIDGGRIWVDGDLVGYREVKGHLHHLNDKEIATQRRDIGMVFQRFNLFPHKTALENVIEAPLIVRGVARKEAQERGRRLLAQVGLADKPDAYPGQLSGGQQQRVAIARALAMDPKLMLFDEPTSALDPELVGEVLRVMRELADAGMTMIVVTHEMGFARDVADQVVFMDGGVVVEEGKPTEVLGNPQHERTRSFLRRMRSEHDTSLADDAARAAGTDADAPV</sequence>
<keyword evidence="3" id="KW-0547">Nucleotide-binding</keyword>
<dbReference type="GO" id="GO:0016887">
    <property type="term" value="F:ATP hydrolysis activity"/>
    <property type="evidence" value="ECO:0007669"/>
    <property type="project" value="InterPro"/>
</dbReference>
<proteinExistence type="inferred from homology"/>
<dbReference type="Gene3D" id="3.40.50.300">
    <property type="entry name" value="P-loop containing nucleotide triphosphate hydrolases"/>
    <property type="match status" value="1"/>
</dbReference>
<keyword evidence="2" id="KW-0813">Transport</keyword>
<dbReference type="InterPro" id="IPR027417">
    <property type="entry name" value="P-loop_NTPase"/>
</dbReference>
<feature type="compositionally biased region" description="Basic and acidic residues" evidence="7">
    <location>
        <begin position="267"/>
        <end position="279"/>
    </location>
</feature>
<evidence type="ECO:0000313" key="10">
    <source>
        <dbReference type="Proteomes" id="UP000019489"/>
    </source>
</evidence>
<dbReference type="SMART" id="SM00382">
    <property type="entry name" value="AAA"/>
    <property type="match status" value="1"/>
</dbReference>
<gene>
    <name evidence="9" type="ORF">N865_00020</name>
</gene>
<accession>W9GA67</accession>
<dbReference type="PROSITE" id="PS50893">
    <property type="entry name" value="ABC_TRANSPORTER_2"/>
    <property type="match status" value="1"/>
</dbReference>
<evidence type="ECO:0000259" key="8">
    <source>
        <dbReference type="PROSITE" id="PS50893"/>
    </source>
</evidence>
<reference evidence="9 10" key="1">
    <citation type="submission" date="2013-08" db="EMBL/GenBank/DDBJ databases">
        <title>Intrasporangium oryzae NRRL B-24470.</title>
        <authorList>
            <person name="Liu H."/>
            <person name="Wang G."/>
        </authorList>
    </citation>
    <scope>NUCLEOTIDE SEQUENCE [LARGE SCALE GENOMIC DNA]</scope>
    <source>
        <strain evidence="9 10">NRRL B-24470</strain>
    </source>
</reference>
<dbReference type="Pfam" id="PF00005">
    <property type="entry name" value="ABC_tran"/>
    <property type="match status" value="1"/>
</dbReference>
<dbReference type="FunFam" id="3.40.50.300:FF:000020">
    <property type="entry name" value="Amino acid ABC transporter ATP-binding component"/>
    <property type="match status" value="1"/>
</dbReference>
<dbReference type="AlphaFoldDB" id="W9GA67"/>
<evidence type="ECO:0000256" key="4">
    <source>
        <dbReference type="ARBA" id="ARBA00022840"/>
    </source>
</evidence>
<dbReference type="GO" id="GO:0005524">
    <property type="term" value="F:ATP binding"/>
    <property type="evidence" value="ECO:0007669"/>
    <property type="project" value="UniProtKB-KW"/>
</dbReference>
<comment type="caution">
    <text evidence="9">The sequence shown here is derived from an EMBL/GenBank/DDBJ whole genome shotgun (WGS) entry which is preliminary data.</text>
</comment>
<evidence type="ECO:0000256" key="7">
    <source>
        <dbReference type="SAM" id="MobiDB-lite"/>
    </source>
</evidence>
<dbReference type="InterPro" id="IPR050086">
    <property type="entry name" value="MetN_ABC_transporter-like"/>
</dbReference>
<comment type="similarity">
    <text evidence="1">Belongs to the ABC transporter superfamily.</text>
</comment>
<feature type="domain" description="ABC transporter" evidence="8">
    <location>
        <begin position="19"/>
        <end position="263"/>
    </location>
</feature>
<evidence type="ECO:0000313" key="9">
    <source>
        <dbReference type="EMBL" id="EWT02117.1"/>
    </source>
</evidence>
<evidence type="ECO:0000256" key="1">
    <source>
        <dbReference type="ARBA" id="ARBA00005417"/>
    </source>
</evidence>
<dbReference type="CDD" id="cd03262">
    <property type="entry name" value="ABC_HisP_GlnQ"/>
    <property type="match status" value="1"/>
</dbReference>
<dbReference type="eggNOG" id="COG1126">
    <property type="taxonomic scope" value="Bacteria"/>
</dbReference>
<name>W9GA67_9MICO</name>
<dbReference type="EMBL" id="AWSA01000013">
    <property type="protein sequence ID" value="EWT02117.1"/>
    <property type="molecule type" value="Genomic_DNA"/>
</dbReference>
<dbReference type="GO" id="GO:0015426">
    <property type="term" value="F:ATPase-coupled polar amino acid-transporter activity"/>
    <property type="evidence" value="ECO:0007669"/>
    <property type="project" value="UniProtKB-EC"/>
</dbReference>
<dbReference type="InterPro" id="IPR003439">
    <property type="entry name" value="ABC_transporter-like_ATP-bd"/>
</dbReference>
<evidence type="ECO:0000256" key="5">
    <source>
        <dbReference type="ARBA" id="ARBA00038850"/>
    </source>
</evidence>
<dbReference type="PIRSF" id="PIRSF039085">
    <property type="entry name" value="ABC_ATPase_HisP"/>
    <property type="match status" value="1"/>
</dbReference>
<organism evidence="9 10">
    <name type="scientific">Intrasporangium oryzae NRRL B-24470</name>
    <dbReference type="NCBI Taxonomy" id="1386089"/>
    <lineage>
        <taxon>Bacteria</taxon>
        <taxon>Bacillati</taxon>
        <taxon>Actinomycetota</taxon>
        <taxon>Actinomycetes</taxon>
        <taxon>Micrococcales</taxon>
        <taxon>Intrasporangiaceae</taxon>
        <taxon>Intrasporangium</taxon>
    </lineage>
</organism>
<dbReference type="EC" id="7.4.2.1" evidence="5"/>
<keyword evidence="10" id="KW-1185">Reference proteome</keyword>
<comment type="catalytic activity">
    <reaction evidence="6">
        <text>a polar amino acid(out) + ATP + H2O = a polar amino acid(in) + ADP + phosphate + H(+)</text>
        <dbReference type="Rhea" id="RHEA:14673"/>
        <dbReference type="ChEBI" id="CHEBI:15377"/>
        <dbReference type="ChEBI" id="CHEBI:15378"/>
        <dbReference type="ChEBI" id="CHEBI:30616"/>
        <dbReference type="ChEBI" id="CHEBI:43474"/>
        <dbReference type="ChEBI" id="CHEBI:62031"/>
        <dbReference type="ChEBI" id="CHEBI:456216"/>
        <dbReference type="EC" id="7.4.2.1"/>
    </reaction>
    <physiologicalReaction direction="left-to-right" evidence="6">
        <dbReference type="Rhea" id="RHEA:14674"/>
    </physiologicalReaction>
</comment>
<dbReference type="InterPro" id="IPR003593">
    <property type="entry name" value="AAA+_ATPase"/>
</dbReference>
<dbReference type="PROSITE" id="PS00211">
    <property type="entry name" value="ABC_TRANSPORTER_1"/>
    <property type="match status" value="1"/>
</dbReference>
<dbReference type="SUPFAM" id="SSF52540">
    <property type="entry name" value="P-loop containing nucleoside triphosphate hydrolases"/>
    <property type="match status" value="1"/>
</dbReference>
<dbReference type="STRING" id="1386089.N865_00020"/>
<protein>
    <recommendedName>
        <fullName evidence="5">ABC-type polar-amino-acid transporter</fullName>
        <ecNumber evidence="5">7.4.2.1</ecNumber>
    </recommendedName>
</protein>
<dbReference type="RefSeq" id="WP_051510321.1">
    <property type="nucleotide sequence ID" value="NZ_AWSA01000013.1"/>
</dbReference>
<evidence type="ECO:0000256" key="2">
    <source>
        <dbReference type="ARBA" id="ARBA00022448"/>
    </source>
</evidence>
<dbReference type="InterPro" id="IPR030679">
    <property type="entry name" value="ABC_ATPase_HisP-typ"/>
</dbReference>
<evidence type="ECO:0000256" key="3">
    <source>
        <dbReference type="ARBA" id="ARBA00022741"/>
    </source>
</evidence>